<comment type="caution">
    <text evidence="2">The sequence shown here is derived from an EMBL/GenBank/DDBJ whole genome shotgun (WGS) entry which is preliminary data.</text>
</comment>
<keyword evidence="3" id="KW-1185">Reference proteome</keyword>
<sequence length="704" mass="74864">MRGKALKAAVFAAVSALVLSLAPTAQAAGTVDEAGPELLSATRTTGDVISAEAPDARVAVQATDPSGVRWIGVWIATDSTAAPGEWEFSSGIEPASTTRSEVPVWSYPEDDRANPQPQTLTVTRIEMLDTLNNRSVVTDRAILDPLGYRVDNPMYDGDAPVVESIDVEPDVVRPGGEVVVTAVVRDDSAVHYGSLTLWGDQFLRTPLDTVESEVVRGEGTSTIRTVFRARQDTPYASYPVKIHAYDRFSNALKGAAGVSIVVDDPEYAAGTVRIDGDRQVGQSLSAVAVDWDPAVSLSYSWRSRGSDVASVASVPLGAPMLWDDLLLVVTGTWPDGTVRSREKWSGAIHQGVLAISPPEIGSTGAVGSPMTFHQEVPDMAWAPGDRLVYWLRDGKPIEYASAASYAPTAADLGHRISVRTIHRPRGYVELVQESAPVVVGHGTLTAPNPTVGGSVWRVGRVLTVSTGVWTTGTQRSYQWQRDGKNIAGARYRSYTPTAADRGARLGVRVTGTNPGYTSVSRFSNVKTVGVGLLASTAPKVNGTSRVGGRLTAVAAGWTDGTSFRYQWQRDGRNIPGATGSTYVPGAADLGKKVRVHMVGSKAGYTSVARTSAPRWVGYGVLKSSIPTFSGTPKVGSRVTVSPGTWTPGTTLTYQWTRDGAKIGGATGRVYTVRAADRGRALSVWVTGSKPGYSRVGYEAFVRVR</sequence>
<dbReference type="Proteomes" id="UP001575652">
    <property type="component" value="Unassembled WGS sequence"/>
</dbReference>
<feature type="signal peptide" evidence="1">
    <location>
        <begin position="1"/>
        <end position="27"/>
    </location>
</feature>
<gene>
    <name evidence="2" type="ORF">ACETWP_04895</name>
</gene>
<evidence type="ECO:0000256" key="1">
    <source>
        <dbReference type="SAM" id="SignalP"/>
    </source>
</evidence>
<proteinExistence type="predicted"/>
<accession>A0ABV4ULA9</accession>
<name>A0ABV4ULA9_9MICC</name>
<organism evidence="2 3">
    <name type="scientific">Arthrobacter halodurans</name>
    <dbReference type="NCBI Taxonomy" id="516699"/>
    <lineage>
        <taxon>Bacteria</taxon>
        <taxon>Bacillati</taxon>
        <taxon>Actinomycetota</taxon>
        <taxon>Actinomycetes</taxon>
        <taxon>Micrococcales</taxon>
        <taxon>Micrococcaceae</taxon>
        <taxon>Arthrobacter</taxon>
    </lineage>
</organism>
<dbReference type="RefSeq" id="WP_373971096.1">
    <property type="nucleotide sequence ID" value="NZ_JBHDLJ010000003.1"/>
</dbReference>
<feature type="chain" id="PRO_5045847692" evidence="1">
    <location>
        <begin position="28"/>
        <end position="704"/>
    </location>
</feature>
<dbReference type="EMBL" id="JBHDLJ010000003">
    <property type="protein sequence ID" value="MFB0833919.1"/>
    <property type="molecule type" value="Genomic_DNA"/>
</dbReference>
<reference evidence="2 3" key="1">
    <citation type="submission" date="2024-09" db="EMBL/GenBank/DDBJ databases">
        <authorList>
            <person name="Salinas-Garcia M.A."/>
            <person name="Prieme A."/>
        </authorList>
    </citation>
    <scope>NUCLEOTIDE SEQUENCE [LARGE SCALE GENOMIC DNA]</scope>
    <source>
        <strain evidence="2 3">DSM 21081</strain>
    </source>
</reference>
<keyword evidence="1" id="KW-0732">Signal</keyword>
<protein>
    <submittedName>
        <fullName evidence="2">Uncharacterized protein</fullName>
    </submittedName>
</protein>
<dbReference type="Gene3D" id="2.60.40.2700">
    <property type="match status" value="4"/>
</dbReference>
<evidence type="ECO:0000313" key="2">
    <source>
        <dbReference type="EMBL" id="MFB0833919.1"/>
    </source>
</evidence>
<evidence type="ECO:0000313" key="3">
    <source>
        <dbReference type="Proteomes" id="UP001575652"/>
    </source>
</evidence>